<evidence type="ECO:0000313" key="2">
    <source>
        <dbReference type="EMBL" id="MBA9023916.1"/>
    </source>
</evidence>
<evidence type="ECO:0000313" key="3">
    <source>
        <dbReference type="Proteomes" id="UP000587524"/>
    </source>
</evidence>
<dbReference type="InterPro" id="IPR023346">
    <property type="entry name" value="Lysozyme-like_dom_sf"/>
</dbReference>
<feature type="region of interest" description="Disordered" evidence="1">
    <location>
        <begin position="843"/>
        <end position="899"/>
    </location>
</feature>
<evidence type="ECO:0000256" key="1">
    <source>
        <dbReference type="SAM" id="MobiDB-lite"/>
    </source>
</evidence>
<organism evidence="2 3">
    <name type="scientific">Aminobacter ciceronei</name>
    <dbReference type="NCBI Taxonomy" id="150723"/>
    <lineage>
        <taxon>Bacteria</taxon>
        <taxon>Pseudomonadati</taxon>
        <taxon>Pseudomonadota</taxon>
        <taxon>Alphaproteobacteria</taxon>
        <taxon>Hyphomicrobiales</taxon>
        <taxon>Phyllobacteriaceae</taxon>
        <taxon>Aminobacter</taxon>
    </lineage>
</organism>
<comment type="caution">
    <text evidence="2">The sequence shown here is derived from an EMBL/GenBank/DDBJ whole genome shotgun (WGS) entry which is preliminary data.</text>
</comment>
<evidence type="ECO:0008006" key="4">
    <source>
        <dbReference type="Google" id="ProtNLM"/>
    </source>
</evidence>
<name>A0ABR6CGT3_9HYPH</name>
<dbReference type="Proteomes" id="UP000587524">
    <property type="component" value="Unassembled WGS sequence"/>
</dbReference>
<dbReference type="SUPFAM" id="SSF53955">
    <property type="entry name" value="Lysozyme-like"/>
    <property type="match status" value="1"/>
</dbReference>
<dbReference type="EMBL" id="JACJHZ010000043">
    <property type="protein sequence ID" value="MBA9023916.1"/>
    <property type="molecule type" value="Genomic_DNA"/>
</dbReference>
<keyword evidence="3" id="KW-1185">Reference proteome</keyword>
<sequence>MVNIPTARDVAYNNPRSGRIANSGPTPMVGAAMQDAGQAVVRASYNLLDLADREKIDVANDRSNAVSTSLTRFLADEEQRFLKAREESSESGIGFTRQFMEGHQQRANDFAKANFEGLTKDAQTGYLNNILSRGNALFEKANNFENTTKSAYYDRTTNTNLSTYRTQIQNNAASFEDLKRQGLEAINSANMPEPWKAERRQKWEADAAESKWRWKFQQDPQTAIRDIKGIKVDTKGLAGAIQQTAEQLGIDPVDLATVMSYETGGTFDPWIKGPTTKWGTHRGLIQWGEPQAAKYGVTKDMPIEQQVAAAGQYLRDAGVKPGMGLIDIYSAINAGAPGRYDRSDYKAGGAPGTVADKVKFQMEGHKQKAAALLGGTYTPATGDPDLDAIPHDRRDQLASWGETEYSQQVTQERAAAKDNYSLLIKTEPDQVRESVILADTTLDNGDKAELIGALRTAQKDSGDVNAMIKAMASGDVSVNSFDNDQTKVADKTYDQLIARAEDADQQQAITSDFIDRTKYIPKTVQAMVRQGVASTDPATFAKAMSAADAVERIAPISFGAFEGGAQARDKLAVFRHLVNDRGLSGEEAATRIIAMADPAVKAKREVLKPELQKFVKDLTVADVTAMYDPSIFTSEPGAGIIPDHPVGLLTEYREIAEEKFYEMGGDAGSAKAAALADLKTRWNVSNISGKPNLMRMPPELHYPAIGDTQDYLREDAMKTASDYAAKFGRKVENVAILASDKTRADIEAGGVKAGRPPRYRLFYQYTEGGQVQYDEVLGPPWGVTPATIKELSDKAAGEAKERFLATRGRNDAANDAERAGEAAAARALDETVGPDWMKARAAEGARELGRSEAATIRRQPSDVPAAPGPIIDPKTLPDSPGMARKRTIDKAVWGDDAAD</sequence>
<proteinExistence type="predicted"/>
<gene>
    <name evidence="2" type="ORF">HNQ97_005949</name>
</gene>
<dbReference type="RefSeq" id="WP_246341041.1">
    <property type="nucleotide sequence ID" value="NZ_JACJHY010000043.1"/>
</dbReference>
<accession>A0ABR6CGT3</accession>
<protein>
    <recommendedName>
        <fullName evidence="4">Transglycosylase SLT domain-containing protein</fullName>
    </recommendedName>
</protein>
<reference evidence="2 3" key="1">
    <citation type="submission" date="2020-08" db="EMBL/GenBank/DDBJ databases">
        <title>Genomic Encyclopedia of Type Strains, Phase IV (KMG-IV): sequencing the most valuable type-strain genomes for metagenomic binning, comparative biology and taxonomic classification.</title>
        <authorList>
            <person name="Goeker M."/>
        </authorList>
    </citation>
    <scope>NUCLEOTIDE SEQUENCE [LARGE SCALE GENOMIC DNA]</scope>
    <source>
        <strain evidence="2 3">DSM 17455</strain>
    </source>
</reference>